<evidence type="ECO:0000256" key="2">
    <source>
        <dbReference type="ARBA" id="ARBA00022670"/>
    </source>
</evidence>
<accession>A0A2P6N2B2</accession>
<evidence type="ECO:0000259" key="5">
    <source>
        <dbReference type="PROSITE" id="PS50600"/>
    </source>
</evidence>
<dbReference type="PROSITE" id="PS50600">
    <property type="entry name" value="ULP_PROTEASE"/>
    <property type="match status" value="1"/>
</dbReference>
<dbReference type="GO" id="GO:0008234">
    <property type="term" value="F:cysteine-type peptidase activity"/>
    <property type="evidence" value="ECO:0007669"/>
    <property type="project" value="InterPro"/>
</dbReference>
<protein>
    <recommendedName>
        <fullName evidence="9">Ubiquitin-like protease family profile domain-containing protein</fullName>
    </recommendedName>
</protein>
<keyword evidence="3" id="KW-0378">Hydrolase</keyword>
<reference evidence="7 8" key="1">
    <citation type="journal article" date="2018" name="Genome Biol. Evol.">
        <title>Multiple Roots of Fruiting Body Formation in Amoebozoa.</title>
        <authorList>
            <person name="Hillmann F."/>
            <person name="Forbes G."/>
            <person name="Novohradska S."/>
            <person name="Ferling I."/>
            <person name="Riege K."/>
            <person name="Groth M."/>
            <person name="Westermann M."/>
            <person name="Marz M."/>
            <person name="Spaller T."/>
            <person name="Winckler T."/>
            <person name="Schaap P."/>
            <person name="Glockner G."/>
        </authorList>
    </citation>
    <scope>NUCLEOTIDE SEQUENCE [LARGE SCALE GENOMIC DNA]</scope>
    <source>
        <strain evidence="7 8">Jena</strain>
    </source>
</reference>
<feature type="domain" description="Ubiquitin-like protease family profile" evidence="5">
    <location>
        <begin position="97"/>
        <end position="268"/>
    </location>
</feature>
<evidence type="ECO:0000256" key="3">
    <source>
        <dbReference type="ARBA" id="ARBA00022801"/>
    </source>
</evidence>
<organism evidence="7 8">
    <name type="scientific">Planoprotostelium fungivorum</name>
    <dbReference type="NCBI Taxonomy" id="1890364"/>
    <lineage>
        <taxon>Eukaryota</taxon>
        <taxon>Amoebozoa</taxon>
        <taxon>Evosea</taxon>
        <taxon>Variosea</taxon>
        <taxon>Cavosteliida</taxon>
        <taxon>Cavosteliaceae</taxon>
        <taxon>Planoprotostelium</taxon>
    </lineage>
</organism>
<evidence type="ECO:0000313" key="7">
    <source>
        <dbReference type="EMBL" id="PRP78080.1"/>
    </source>
</evidence>
<evidence type="ECO:0000313" key="8">
    <source>
        <dbReference type="Proteomes" id="UP000241769"/>
    </source>
</evidence>
<feature type="region of interest" description="Disordered" evidence="4">
    <location>
        <begin position="316"/>
        <end position="351"/>
    </location>
</feature>
<dbReference type="InterPro" id="IPR038765">
    <property type="entry name" value="Papain-like_cys_pep_sf"/>
</dbReference>
<dbReference type="SUPFAM" id="SSF54001">
    <property type="entry name" value="Cysteine proteinases"/>
    <property type="match status" value="1"/>
</dbReference>
<dbReference type="Proteomes" id="UP000241769">
    <property type="component" value="Unassembled WGS sequence"/>
</dbReference>
<evidence type="ECO:0008006" key="9">
    <source>
        <dbReference type="Google" id="ProtNLM"/>
    </source>
</evidence>
<dbReference type="Pfam" id="PF02902">
    <property type="entry name" value="Peptidase_C48"/>
    <property type="match status" value="1"/>
</dbReference>
<comment type="similarity">
    <text evidence="1">Belongs to the peptidase C48 family.</text>
</comment>
<dbReference type="Gene3D" id="2.60.120.650">
    <property type="entry name" value="Cupin"/>
    <property type="match status" value="1"/>
</dbReference>
<gene>
    <name evidence="7" type="ORF">PROFUN_13889</name>
</gene>
<sequence>MLRFVLPRLFVVQIIEPANNSPEHLRFYNPRHFYNDSKSFSHTQERKQHGQRDNDYVCRRCERPTKLQVDSFSHARSKSPLPTLTFLGAEGVSVRISRSSSDELKYLTPGRDITKSFETGERRSPARDEDGWITDLLIDSRLEALRRLDLQGTVLKAANSLGNVGPSHQHTVESIREWIKQDQFVLCPFNFDDHWILVVFVPGPPARAYLLDSKREEPKEGRYASLMQCLMEGGIKEKYIIRPWKDRKSIQQDNFSCGIYTMWFIELLLSRKDRQLDKAGVKKWMEEIYLEVRNGDLKSKRQDLIKKLEEDLDRKKDMLKEREQRNEGKQEDDQEVNEMEGPNAEKAEKVVGVEPERDRVLNCLTKDNVEKMKIDRGFLSSKEIYIPSLRELKIAAERMDEILSQGVEDVKKTEFMTAATIFGSIDNTRDRIRHNQFTLENLEEMLKSFCQPSALAQVSDYVKQRTAIMILIFYIELRGEIDAAFTWPGHMLRQVNKKTQTLLFARAVVICYIAKDSRIDDKPRYIRHLFERQAVTKCLCDCKAILHLRGKSSKQGVHPIHVIWKTPMDKYLSMCKGIEGEKTDMWKQIKPRVSELNDMSQPEVVTQIVEKYVCGEKNKQQGLKQSKLSAEAIGEKGATHDDGVDDHSAGRFDLEEASQGVVNEEIIEEGIVGKEAEDSEILSLDEMKDVEGKKKEAVVDDDEEEEEEEEEEKEEKEEEDKERKKRRKRDDDGEEEDKKRKNRRKRDDEKEEKDKKSVHQRKDGKKRRTIKKSAASKRDQEMESEVEENLVERVSSLDEADEVIHLSPELRVEDTWKVKPEGKLFHSRMFDALTPKSGREEQDCEEEVLVKEMNDELKPLGLVLRGGAGTLRKITEARSSRKPDEKAAADFRKHHEDEDSLEYLEAYRIARELGITLIIHELYGGEHHTAILRGGEPNKKIFRVAHLRRARDGYYRVVEEGDVPMLEHAKKDYKEVSGEWLVENISDQQRPVLVENFPPSSAFSSKEDFLKLGKGERVDLGDTMTISLRKGDTLSKKEVPVHQAIDEIVNYANEGHYVIDISCSSLSLLGCVHEIDGHLKEPYRFNTKSDALNSNAIERIYLYISMGKAVTWFHVDADSTESMNVLYCSKDAHKTWYISMNVLYCSKDAHKTWYIVPTKYTPSLEAFHGSPIRKPDLTNPTPEDLIEWRIPHYVIEQKDRSAVYTPADCAHLVISEHPKEKKQPWFCSIATDLCLLRSLDRSVRKSMAADEFNRLMPEIYPSSDFHMIETAFRCLSDISAEINEKDDLTKTERRSLSSTWKRIRPLMLKAKDAEYFPLLETNSQCSRLSCGLYSWPIVWCHEEELWGMICDFCYQREPNREKSICRTALKSAPIAKSIKELDKMFKVLGYDISTSPATSE</sequence>
<dbReference type="InParanoid" id="A0A2P6N2B2"/>
<feature type="domain" description="JmjC" evidence="6">
    <location>
        <begin position="1070"/>
        <end position="1250"/>
    </location>
</feature>
<dbReference type="SUPFAM" id="SSF51197">
    <property type="entry name" value="Clavaminate synthase-like"/>
    <property type="match status" value="1"/>
</dbReference>
<dbReference type="InterPro" id="IPR003653">
    <property type="entry name" value="Peptidase_C48_C"/>
</dbReference>
<evidence type="ECO:0000259" key="6">
    <source>
        <dbReference type="PROSITE" id="PS51184"/>
    </source>
</evidence>
<feature type="compositionally biased region" description="Basic and acidic residues" evidence="4">
    <location>
        <begin position="316"/>
        <end position="331"/>
    </location>
</feature>
<dbReference type="Gene3D" id="3.40.395.10">
    <property type="entry name" value="Adenoviral Proteinase, Chain A"/>
    <property type="match status" value="1"/>
</dbReference>
<keyword evidence="8" id="KW-1185">Reference proteome</keyword>
<evidence type="ECO:0000256" key="1">
    <source>
        <dbReference type="ARBA" id="ARBA00005234"/>
    </source>
</evidence>
<comment type="caution">
    <text evidence="7">The sequence shown here is derived from an EMBL/GenBank/DDBJ whole genome shotgun (WGS) entry which is preliminary data.</text>
</comment>
<feature type="compositionally biased region" description="Basic and acidic residues" evidence="4">
    <location>
        <begin position="745"/>
        <end position="761"/>
    </location>
</feature>
<dbReference type="OrthoDB" id="1667110at2759"/>
<dbReference type="InterPro" id="IPR003347">
    <property type="entry name" value="JmjC_dom"/>
</dbReference>
<name>A0A2P6N2B2_9EUKA</name>
<dbReference type="PROSITE" id="PS51184">
    <property type="entry name" value="JMJC"/>
    <property type="match status" value="1"/>
</dbReference>
<dbReference type="EMBL" id="MDYQ01000241">
    <property type="protein sequence ID" value="PRP78080.1"/>
    <property type="molecule type" value="Genomic_DNA"/>
</dbReference>
<keyword evidence="2" id="KW-0645">Protease</keyword>
<feature type="compositionally biased region" description="Basic residues" evidence="4">
    <location>
        <begin position="762"/>
        <end position="775"/>
    </location>
</feature>
<feature type="compositionally biased region" description="Acidic residues" evidence="4">
    <location>
        <begin position="699"/>
        <end position="720"/>
    </location>
</feature>
<feature type="compositionally biased region" description="Basic and acidic residues" evidence="4">
    <location>
        <begin position="685"/>
        <end position="698"/>
    </location>
</feature>
<dbReference type="Pfam" id="PF02373">
    <property type="entry name" value="JmjC"/>
    <property type="match status" value="1"/>
</dbReference>
<evidence type="ECO:0000256" key="4">
    <source>
        <dbReference type="SAM" id="MobiDB-lite"/>
    </source>
</evidence>
<dbReference type="GO" id="GO:0006508">
    <property type="term" value="P:proteolysis"/>
    <property type="evidence" value="ECO:0007669"/>
    <property type="project" value="UniProtKB-KW"/>
</dbReference>
<feature type="region of interest" description="Disordered" evidence="4">
    <location>
        <begin position="654"/>
        <end position="787"/>
    </location>
</feature>
<proteinExistence type="inferred from homology"/>